<dbReference type="PANTHER" id="PTHR31465">
    <property type="entry name" value="PROTEIN RTA1-RELATED"/>
    <property type="match status" value="1"/>
</dbReference>
<keyword evidence="3 5" id="KW-1133">Transmembrane helix</keyword>
<evidence type="ECO:0000256" key="1">
    <source>
        <dbReference type="ARBA" id="ARBA00004141"/>
    </source>
</evidence>
<reference evidence="6" key="1">
    <citation type="submission" date="2020-11" db="EMBL/GenBank/DDBJ databases">
        <authorList>
            <consortium name="DOE Joint Genome Institute"/>
            <person name="Ahrendt S."/>
            <person name="Riley R."/>
            <person name="Andreopoulos W."/>
            <person name="LaButti K."/>
            <person name="Pangilinan J."/>
            <person name="Ruiz-duenas F.J."/>
            <person name="Barrasa J.M."/>
            <person name="Sanchez-Garcia M."/>
            <person name="Camarero S."/>
            <person name="Miyauchi S."/>
            <person name="Serrano A."/>
            <person name="Linde D."/>
            <person name="Babiker R."/>
            <person name="Drula E."/>
            <person name="Ayuso-Fernandez I."/>
            <person name="Pacheco R."/>
            <person name="Padilla G."/>
            <person name="Ferreira P."/>
            <person name="Barriuso J."/>
            <person name="Kellner H."/>
            <person name="Castanera R."/>
            <person name="Alfaro M."/>
            <person name="Ramirez L."/>
            <person name="Pisabarro A.G."/>
            <person name="Kuo A."/>
            <person name="Tritt A."/>
            <person name="Lipzen A."/>
            <person name="He G."/>
            <person name="Yan M."/>
            <person name="Ng V."/>
            <person name="Cullen D."/>
            <person name="Martin F."/>
            <person name="Rosso M.-N."/>
            <person name="Henrissat B."/>
            <person name="Hibbett D."/>
            <person name="Martinez A.T."/>
            <person name="Grigoriev I.V."/>
        </authorList>
    </citation>
    <scope>NUCLEOTIDE SEQUENCE</scope>
    <source>
        <strain evidence="6">AH 44721</strain>
    </source>
</reference>
<feature type="transmembrane region" description="Helical" evidence="5">
    <location>
        <begin position="162"/>
        <end position="185"/>
    </location>
</feature>
<gene>
    <name evidence="6" type="ORF">CPB84DRAFT_1768234</name>
</gene>
<dbReference type="Pfam" id="PF04479">
    <property type="entry name" value="RTA1"/>
    <property type="match status" value="1"/>
</dbReference>
<name>A0A9P5NWT9_GYMJU</name>
<organism evidence="6 7">
    <name type="scientific">Gymnopilus junonius</name>
    <name type="common">Spectacular rustgill mushroom</name>
    <name type="synonym">Gymnopilus spectabilis subsp. junonius</name>
    <dbReference type="NCBI Taxonomy" id="109634"/>
    <lineage>
        <taxon>Eukaryota</taxon>
        <taxon>Fungi</taxon>
        <taxon>Dikarya</taxon>
        <taxon>Basidiomycota</taxon>
        <taxon>Agaricomycotina</taxon>
        <taxon>Agaricomycetes</taxon>
        <taxon>Agaricomycetidae</taxon>
        <taxon>Agaricales</taxon>
        <taxon>Agaricineae</taxon>
        <taxon>Hymenogastraceae</taxon>
        <taxon>Gymnopilus</taxon>
    </lineage>
</organism>
<dbReference type="OrthoDB" id="2982876at2759"/>
<dbReference type="Proteomes" id="UP000724874">
    <property type="component" value="Unassembled WGS sequence"/>
</dbReference>
<proteinExistence type="predicted"/>
<evidence type="ECO:0000256" key="2">
    <source>
        <dbReference type="ARBA" id="ARBA00022692"/>
    </source>
</evidence>
<keyword evidence="2 5" id="KW-0812">Transmembrane</keyword>
<evidence type="ECO:0000313" key="7">
    <source>
        <dbReference type="Proteomes" id="UP000724874"/>
    </source>
</evidence>
<dbReference type="GO" id="GO:0000324">
    <property type="term" value="C:fungal-type vacuole"/>
    <property type="evidence" value="ECO:0007669"/>
    <property type="project" value="TreeGrafter"/>
</dbReference>
<feature type="transmembrane region" description="Helical" evidence="5">
    <location>
        <begin position="215"/>
        <end position="236"/>
    </location>
</feature>
<evidence type="ECO:0000256" key="3">
    <source>
        <dbReference type="ARBA" id="ARBA00022989"/>
    </source>
</evidence>
<dbReference type="InterPro" id="IPR007568">
    <property type="entry name" value="RTA1"/>
</dbReference>
<evidence type="ECO:0000256" key="5">
    <source>
        <dbReference type="SAM" id="Phobius"/>
    </source>
</evidence>
<feature type="transmembrane region" description="Helical" evidence="5">
    <location>
        <begin position="125"/>
        <end position="150"/>
    </location>
</feature>
<feature type="transmembrane region" description="Helical" evidence="5">
    <location>
        <begin position="251"/>
        <end position="271"/>
    </location>
</feature>
<dbReference type="EMBL" id="JADNYJ010000013">
    <property type="protein sequence ID" value="KAF8907947.1"/>
    <property type="molecule type" value="Genomic_DNA"/>
</dbReference>
<keyword evidence="7" id="KW-1185">Reference proteome</keyword>
<accession>A0A9P5NWT9</accession>
<feature type="transmembrane region" description="Helical" evidence="5">
    <location>
        <begin position="89"/>
        <end position="113"/>
    </location>
</feature>
<dbReference type="AlphaFoldDB" id="A0A9P5NWT9"/>
<evidence type="ECO:0000313" key="6">
    <source>
        <dbReference type="EMBL" id="KAF8907947.1"/>
    </source>
</evidence>
<evidence type="ECO:0000256" key="4">
    <source>
        <dbReference type="ARBA" id="ARBA00023136"/>
    </source>
</evidence>
<dbReference type="GO" id="GO:0005886">
    <property type="term" value="C:plasma membrane"/>
    <property type="evidence" value="ECO:0007669"/>
    <property type="project" value="TreeGrafter"/>
</dbReference>
<feature type="transmembrane region" description="Helical" evidence="5">
    <location>
        <begin position="25"/>
        <end position="43"/>
    </location>
</feature>
<dbReference type="PANTHER" id="PTHR31465:SF9">
    <property type="entry name" value="SPHINGOID LONG-CHAIN BASE TRANSPORTER RSB1"/>
    <property type="match status" value="1"/>
</dbReference>
<comment type="caution">
    <text evidence="6">The sequence shown here is derived from an EMBL/GenBank/DDBJ whole genome shotgun (WGS) entry which is preliminary data.</text>
</comment>
<sequence length="296" mass="33026">MSSQNGTAIVAPDPTAFYGYIPTKYVTILFLTLFSLSTVLHSGQAIKYRLWWIFPSIVLGGTLEIIGWVCRLISSNHPLERMPYILQTTFIVLAPTPLLAANFVIIETIIRLLGPSYSRIRPKLYTIIFCSSDVISLLVQGGGGGIAASATTSTTENLGANIVLGGLVFQTLVIVVYAFCSTEFFMRYQKRRPFRGKATGPNEINHGKLTWNIQLMLYALLLNTFCLFIRAVYRIIEFADGWEGKVIHTQVLFNVFDGAMITLAIWTTNFFHPGRLLATKEEDTEMQHINTNPGTT</sequence>
<comment type="subcellular location">
    <subcellularLocation>
        <location evidence="1">Membrane</location>
        <topology evidence="1">Multi-pass membrane protein</topology>
    </subcellularLocation>
</comment>
<protein>
    <submittedName>
        <fullName evidence="6">RTA1-like protein</fullName>
    </submittedName>
</protein>
<feature type="transmembrane region" description="Helical" evidence="5">
    <location>
        <begin position="50"/>
        <end position="69"/>
    </location>
</feature>
<keyword evidence="4 5" id="KW-0472">Membrane</keyword>